<evidence type="ECO:0000313" key="1">
    <source>
        <dbReference type="EMBL" id="GBP28256.1"/>
    </source>
</evidence>
<dbReference type="AlphaFoldDB" id="A0A4C1UQJ5"/>
<protein>
    <submittedName>
        <fullName evidence="1">Uncharacterized protein</fullName>
    </submittedName>
</protein>
<name>A0A4C1UQJ5_EUMVA</name>
<sequence>MVHINTIHSLPPDPPAALTFGKQQTLRRDKCYCRRNQSLGRFAAVFNQDALRPLLISDHVVGDKLFESTFISPQRAASLTKARFGSTRLESRRPDSASAAVPLLVSTMFAFVHFLPPFRRPASGPVPSRVTRHFLPRSHARRY</sequence>
<organism evidence="1 2">
    <name type="scientific">Eumeta variegata</name>
    <name type="common">Bagworm moth</name>
    <name type="synonym">Eumeta japonica</name>
    <dbReference type="NCBI Taxonomy" id="151549"/>
    <lineage>
        <taxon>Eukaryota</taxon>
        <taxon>Metazoa</taxon>
        <taxon>Ecdysozoa</taxon>
        <taxon>Arthropoda</taxon>
        <taxon>Hexapoda</taxon>
        <taxon>Insecta</taxon>
        <taxon>Pterygota</taxon>
        <taxon>Neoptera</taxon>
        <taxon>Endopterygota</taxon>
        <taxon>Lepidoptera</taxon>
        <taxon>Glossata</taxon>
        <taxon>Ditrysia</taxon>
        <taxon>Tineoidea</taxon>
        <taxon>Psychidae</taxon>
        <taxon>Oiketicinae</taxon>
        <taxon>Eumeta</taxon>
    </lineage>
</organism>
<accession>A0A4C1UQJ5</accession>
<gene>
    <name evidence="1" type="ORF">EVAR_19107_1</name>
</gene>
<dbReference type="EMBL" id="BGZK01000204">
    <property type="protein sequence ID" value="GBP28256.1"/>
    <property type="molecule type" value="Genomic_DNA"/>
</dbReference>
<keyword evidence="2" id="KW-1185">Reference proteome</keyword>
<dbReference type="Proteomes" id="UP000299102">
    <property type="component" value="Unassembled WGS sequence"/>
</dbReference>
<reference evidence="1 2" key="1">
    <citation type="journal article" date="2019" name="Commun. Biol.">
        <title>The bagworm genome reveals a unique fibroin gene that provides high tensile strength.</title>
        <authorList>
            <person name="Kono N."/>
            <person name="Nakamura H."/>
            <person name="Ohtoshi R."/>
            <person name="Tomita M."/>
            <person name="Numata K."/>
            <person name="Arakawa K."/>
        </authorList>
    </citation>
    <scope>NUCLEOTIDE SEQUENCE [LARGE SCALE GENOMIC DNA]</scope>
</reference>
<proteinExistence type="predicted"/>
<comment type="caution">
    <text evidence="1">The sequence shown here is derived from an EMBL/GenBank/DDBJ whole genome shotgun (WGS) entry which is preliminary data.</text>
</comment>
<evidence type="ECO:0000313" key="2">
    <source>
        <dbReference type="Proteomes" id="UP000299102"/>
    </source>
</evidence>